<evidence type="ECO:0000313" key="2">
    <source>
        <dbReference type="EMBL" id="MBW0571349.1"/>
    </source>
</evidence>
<accession>A0A9Q3JZE6</accession>
<evidence type="ECO:0000313" key="3">
    <source>
        <dbReference type="Proteomes" id="UP000765509"/>
    </source>
</evidence>
<keyword evidence="3" id="KW-1185">Reference proteome</keyword>
<comment type="caution">
    <text evidence="2">The sequence shown here is derived from an EMBL/GenBank/DDBJ whole genome shotgun (WGS) entry which is preliminary data.</text>
</comment>
<dbReference type="EMBL" id="AVOT02088003">
    <property type="protein sequence ID" value="MBW0571349.1"/>
    <property type="molecule type" value="Genomic_DNA"/>
</dbReference>
<protein>
    <submittedName>
        <fullName evidence="2">Uncharacterized protein</fullName>
    </submittedName>
</protein>
<feature type="compositionally biased region" description="Polar residues" evidence="1">
    <location>
        <begin position="61"/>
        <end position="72"/>
    </location>
</feature>
<gene>
    <name evidence="2" type="ORF">O181_111064</name>
</gene>
<organism evidence="2 3">
    <name type="scientific">Austropuccinia psidii MF-1</name>
    <dbReference type="NCBI Taxonomy" id="1389203"/>
    <lineage>
        <taxon>Eukaryota</taxon>
        <taxon>Fungi</taxon>
        <taxon>Dikarya</taxon>
        <taxon>Basidiomycota</taxon>
        <taxon>Pucciniomycotina</taxon>
        <taxon>Pucciniomycetes</taxon>
        <taxon>Pucciniales</taxon>
        <taxon>Sphaerophragmiaceae</taxon>
        <taxon>Austropuccinia</taxon>
    </lineage>
</organism>
<name>A0A9Q3JZE6_9BASI</name>
<feature type="region of interest" description="Disordered" evidence="1">
    <location>
        <begin position="53"/>
        <end position="72"/>
    </location>
</feature>
<reference evidence="2" key="1">
    <citation type="submission" date="2021-03" db="EMBL/GenBank/DDBJ databases">
        <title>Draft genome sequence of rust myrtle Austropuccinia psidii MF-1, a brazilian biotype.</title>
        <authorList>
            <person name="Quecine M.C."/>
            <person name="Pachon D.M.R."/>
            <person name="Bonatelli M.L."/>
            <person name="Correr F.H."/>
            <person name="Franceschini L.M."/>
            <person name="Leite T.F."/>
            <person name="Margarido G.R.A."/>
            <person name="Almeida C.A."/>
            <person name="Ferrarezi J.A."/>
            <person name="Labate C.A."/>
        </authorList>
    </citation>
    <scope>NUCLEOTIDE SEQUENCE</scope>
    <source>
        <strain evidence="2">MF-1</strain>
    </source>
</reference>
<dbReference type="AlphaFoldDB" id="A0A9Q3JZE6"/>
<sequence>MKGVPCVESATSRSTRFQFHNLGKQNCSQGNHGFPDNLRILWSSIKRDGIFGLDTPVDEPPTSNSTSGHSNWELNSQEITELLTSMVFFYSASVTASSMRGVQQFSNTSSSWANTEGPIPPKATPLE</sequence>
<dbReference type="Proteomes" id="UP000765509">
    <property type="component" value="Unassembled WGS sequence"/>
</dbReference>
<feature type="region of interest" description="Disordered" evidence="1">
    <location>
        <begin position="105"/>
        <end position="127"/>
    </location>
</feature>
<proteinExistence type="predicted"/>
<feature type="compositionally biased region" description="Polar residues" evidence="1">
    <location>
        <begin position="105"/>
        <end position="114"/>
    </location>
</feature>
<evidence type="ECO:0000256" key="1">
    <source>
        <dbReference type="SAM" id="MobiDB-lite"/>
    </source>
</evidence>
<feature type="compositionally biased region" description="Pro residues" evidence="1">
    <location>
        <begin position="118"/>
        <end position="127"/>
    </location>
</feature>